<reference evidence="1" key="1">
    <citation type="submission" date="2021-01" db="EMBL/GenBank/DDBJ databases">
        <title>Modified the classification status of verrucomicrobia.</title>
        <authorList>
            <person name="Feng X."/>
        </authorList>
    </citation>
    <scope>NUCLEOTIDE SEQUENCE</scope>
    <source>
        <strain evidence="1">JCM 18052</strain>
    </source>
</reference>
<protein>
    <submittedName>
        <fullName evidence="1">DUF2237 domain-containing protein</fullName>
    </submittedName>
</protein>
<proteinExistence type="predicted"/>
<comment type="caution">
    <text evidence="1">The sequence shown here is derived from an EMBL/GenBank/DDBJ whole genome shotgun (WGS) entry which is preliminary data.</text>
</comment>
<sequence>MAIETRNVIGGVLRPCSTDPLTGWHRDGCCRTGAGDVGVHVVCVRVTADFLRFSKQSGNDLSTPRPEYDFPGLVPGDQWCLCASRWQEAFENGHAPDVVLEATHESALEFIDLVDLKSHACEPR</sequence>
<dbReference type="InterPro" id="IPR018714">
    <property type="entry name" value="DUF2237"/>
</dbReference>
<evidence type="ECO:0000313" key="2">
    <source>
        <dbReference type="Proteomes" id="UP000600139"/>
    </source>
</evidence>
<accession>A0A934VBD1</accession>
<keyword evidence="2" id="KW-1185">Reference proteome</keyword>
<dbReference type="PANTHER" id="PTHR37466:SF1">
    <property type="entry name" value="SLR1628 PROTEIN"/>
    <property type="match status" value="1"/>
</dbReference>
<dbReference type="Pfam" id="PF09996">
    <property type="entry name" value="DUF2237"/>
    <property type="match status" value="1"/>
</dbReference>
<organism evidence="1 2">
    <name type="scientific">Luteolibacter yonseiensis</name>
    <dbReference type="NCBI Taxonomy" id="1144680"/>
    <lineage>
        <taxon>Bacteria</taxon>
        <taxon>Pseudomonadati</taxon>
        <taxon>Verrucomicrobiota</taxon>
        <taxon>Verrucomicrobiia</taxon>
        <taxon>Verrucomicrobiales</taxon>
        <taxon>Verrucomicrobiaceae</taxon>
        <taxon>Luteolibacter</taxon>
    </lineage>
</organism>
<dbReference type="RefSeq" id="WP_200350978.1">
    <property type="nucleotide sequence ID" value="NZ_BAABHZ010000006.1"/>
</dbReference>
<dbReference type="AlphaFoldDB" id="A0A934VBD1"/>
<dbReference type="PANTHER" id="PTHR37466">
    <property type="entry name" value="SLR1628 PROTEIN"/>
    <property type="match status" value="1"/>
</dbReference>
<dbReference type="Gene3D" id="3.30.56.110">
    <property type="entry name" value="Protein of unknown function DUF2237"/>
    <property type="match status" value="1"/>
</dbReference>
<dbReference type="EMBL" id="JAENIK010000011">
    <property type="protein sequence ID" value="MBK1816020.1"/>
    <property type="molecule type" value="Genomic_DNA"/>
</dbReference>
<name>A0A934VBD1_9BACT</name>
<evidence type="ECO:0000313" key="1">
    <source>
        <dbReference type="EMBL" id="MBK1816020.1"/>
    </source>
</evidence>
<dbReference type="Proteomes" id="UP000600139">
    <property type="component" value="Unassembled WGS sequence"/>
</dbReference>
<gene>
    <name evidence="1" type="ORF">JIN84_10380</name>
</gene>